<reference evidence="2" key="1">
    <citation type="submission" date="2021-04" db="EMBL/GenBank/DDBJ databases">
        <title>Saccharothrix algeriensis WGS.</title>
        <authorList>
            <person name="Stuskova K."/>
            <person name="Hakalova E."/>
            <person name="Tebbal A.B."/>
            <person name="Eichmeier A."/>
        </authorList>
    </citation>
    <scope>NUCLEOTIDE SEQUENCE</scope>
    <source>
        <strain evidence="2">NRRL B-24137</strain>
    </source>
</reference>
<dbReference type="AlphaFoldDB" id="A0A8T8HXU4"/>
<feature type="compositionally biased region" description="Low complexity" evidence="1">
    <location>
        <begin position="41"/>
        <end position="67"/>
    </location>
</feature>
<dbReference type="Proteomes" id="UP000671828">
    <property type="component" value="Chromosome"/>
</dbReference>
<gene>
    <name evidence="2" type="ORF">J7S33_31225</name>
</gene>
<evidence type="ECO:0000313" key="3">
    <source>
        <dbReference type="Proteomes" id="UP000671828"/>
    </source>
</evidence>
<protein>
    <submittedName>
        <fullName evidence="2">Uncharacterized protein</fullName>
    </submittedName>
</protein>
<dbReference type="EMBL" id="CP072788">
    <property type="protein sequence ID" value="QTR03342.1"/>
    <property type="molecule type" value="Genomic_DNA"/>
</dbReference>
<evidence type="ECO:0000256" key="1">
    <source>
        <dbReference type="SAM" id="MobiDB-lite"/>
    </source>
</evidence>
<evidence type="ECO:0000313" key="2">
    <source>
        <dbReference type="EMBL" id="QTR03342.1"/>
    </source>
</evidence>
<sequence length="83" mass="8186">MVALGRSSTGTPLALGARDRVVGTADLGTGGAPEHAEAHARAPVLPPKARTADPPRAAAPDPVASSPESFSPDRAGGPVAAQR</sequence>
<feature type="non-terminal residue" evidence="2">
    <location>
        <position position="83"/>
    </location>
</feature>
<feature type="region of interest" description="Disordered" evidence="1">
    <location>
        <begin position="24"/>
        <end position="83"/>
    </location>
</feature>
<dbReference type="Gene3D" id="3.40.50.1980">
    <property type="entry name" value="Nitrogenase molybdenum iron protein domain"/>
    <property type="match status" value="1"/>
</dbReference>
<proteinExistence type="predicted"/>
<accession>A0A8T8HXU4</accession>
<organism evidence="2 3">
    <name type="scientific">Saccharothrix algeriensis</name>
    <dbReference type="NCBI Taxonomy" id="173560"/>
    <lineage>
        <taxon>Bacteria</taxon>
        <taxon>Bacillati</taxon>
        <taxon>Actinomycetota</taxon>
        <taxon>Actinomycetes</taxon>
        <taxon>Pseudonocardiales</taxon>
        <taxon>Pseudonocardiaceae</taxon>
        <taxon>Saccharothrix</taxon>
    </lineage>
</organism>
<name>A0A8T8HXU4_9PSEU</name>